<proteinExistence type="predicted"/>
<dbReference type="EMBL" id="CP001336">
    <property type="protein sequence ID" value="ACL22656.1"/>
    <property type="molecule type" value="Genomic_DNA"/>
</dbReference>
<dbReference type="AlphaFoldDB" id="B8FXQ5"/>
<dbReference type="InterPro" id="IPR036490">
    <property type="entry name" value="ThsB_TIR-like_sf"/>
</dbReference>
<dbReference type="HOGENOM" id="CLU_1966988_0_0_9"/>
<accession>B8FXQ5</accession>
<evidence type="ECO:0000313" key="3">
    <source>
        <dbReference type="Proteomes" id="UP000007726"/>
    </source>
</evidence>
<gene>
    <name evidence="2" type="ordered locus">Dhaf_4659</name>
</gene>
<name>B8FXQ5_DESHD</name>
<sequence>MINIFIPHRWNNSDYSEISALLDRTKFSVRDYSVPSSSPFDSIDRRYNVDPQIQKQIKYASVVICSNRPANNSGMAMDEIKYAIDIGKPVVAVKITESTSSSITALGITVIAKRKDSLETWIYQNAKV</sequence>
<dbReference type="Proteomes" id="UP000007726">
    <property type="component" value="Chromosome"/>
</dbReference>
<dbReference type="RefSeq" id="WP_015945375.1">
    <property type="nucleotide sequence ID" value="NC_011830.1"/>
</dbReference>
<evidence type="ECO:0000259" key="1">
    <source>
        <dbReference type="Pfam" id="PF08937"/>
    </source>
</evidence>
<feature type="domain" description="Thoeris protein ThsB TIR-like" evidence="1">
    <location>
        <begin position="11"/>
        <end position="98"/>
    </location>
</feature>
<dbReference type="KEGG" id="dhd:Dhaf_4659"/>
<dbReference type="InterPro" id="IPR015032">
    <property type="entry name" value="ThsB__TIR-like_domain"/>
</dbReference>
<protein>
    <recommendedName>
        <fullName evidence="1">Thoeris protein ThsB TIR-like domain-containing protein</fullName>
    </recommendedName>
</protein>
<reference evidence="2 3" key="1">
    <citation type="journal article" date="2012" name="BMC Microbiol.">
        <title>Genome sequence of Desulfitobacterium hafniense DCB-2, a Gram-positive anaerobe capable of dehalogenation and metal reduction.</title>
        <authorList>
            <person name="Kim S.H."/>
            <person name="Harzman C."/>
            <person name="Davis J.K."/>
            <person name="Hutcheson R."/>
            <person name="Broderick J.B."/>
            <person name="Marsh T.L."/>
            <person name="Tiedje J.M."/>
        </authorList>
    </citation>
    <scope>NUCLEOTIDE SEQUENCE [LARGE SCALE GENOMIC DNA]</scope>
    <source>
        <strain evidence="3">DSM 10664 / DCB-2</strain>
    </source>
</reference>
<organism evidence="2 3">
    <name type="scientific">Desulfitobacterium hafniense (strain DSM 10664 / DCB-2)</name>
    <dbReference type="NCBI Taxonomy" id="272564"/>
    <lineage>
        <taxon>Bacteria</taxon>
        <taxon>Bacillati</taxon>
        <taxon>Bacillota</taxon>
        <taxon>Clostridia</taxon>
        <taxon>Eubacteriales</taxon>
        <taxon>Desulfitobacteriaceae</taxon>
        <taxon>Desulfitobacterium</taxon>
    </lineage>
</organism>
<dbReference type="Pfam" id="PF08937">
    <property type="entry name" value="ThsB_TIR"/>
    <property type="match status" value="1"/>
</dbReference>
<dbReference type="Gene3D" id="3.40.50.9200">
    <property type="entry name" value="Hypothetical protein MTH538"/>
    <property type="match status" value="1"/>
</dbReference>
<dbReference type="SUPFAM" id="SSF52206">
    <property type="entry name" value="Hypothetical protein MTH538"/>
    <property type="match status" value="1"/>
</dbReference>
<evidence type="ECO:0000313" key="2">
    <source>
        <dbReference type="EMBL" id="ACL22656.1"/>
    </source>
</evidence>